<dbReference type="Proteomes" id="UP000325797">
    <property type="component" value="Chromosome"/>
</dbReference>
<evidence type="ECO:0000313" key="2">
    <source>
        <dbReference type="Proteomes" id="UP000325797"/>
    </source>
</evidence>
<organism evidence="1 2">
    <name type="scientific">Hypericibacter adhaerens</name>
    <dbReference type="NCBI Taxonomy" id="2602016"/>
    <lineage>
        <taxon>Bacteria</taxon>
        <taxon>Pseudomonadati</taxon>
        <taxon>Pseudomonadota</taxon>
        <taxon>Alphaproteobacteria</taxon>
        <taxon>Rhodospirillales</taxon>
        <taxon>Dongiaceae</taxon>
        <taxon>Hypericibacter</taxon>
    </lineage>
</organism>
<name>A0A5J6MT23_9PROT</name>
<gene>
    <name evidence="1" type="ORF">FRZ61_06570</name>
</gene>
<proteinExistence type="predicted"/>
<dbReference type="KEGG" id="hadh:FRZ61_06570"/>
<accession>A0A5J6MT23</accession>
<reference evidence="1 2" key="1">
    <citation type="submission" date="2019-08" db="EMBL/GenBank/DDBJ databases">
        <title>Hyperibacter terrae gen. nov., sp. nov. and Hyperibacter viscosus sp. nov., two new members in the family Rhodospirillaceae isolated from the rhizosphere of Hypericum perforatum.</title>
        <authorList>
            <person name="Noviana Z."/>
        </authorList>
    </citation>
    <scope>NUCLEOTIDE SEQUENCE [LARGE SCALE GENOMIC DNA]</scope>
    <source>
        <strain evidence="1 2">R5959</strain>
    </source>
</reference>
<dbReference type="AlphaFoldDB" id="A0A5J6MT23"/>
<sequence>MRKEPRDQKRPADVIGNAVKVMRIATGQAEERAPRCFESKPAFKTLPATATFLCCITTTVRYRSN</sequence>
<evidence type="ECO:0000313" key="1">
    <source>
        <dbReference type="EMBL" id="QEX20738.1"/>
    </source>
</evidence>
<protein>
    <submittedName>
        <fullName evidence="1">Uncharacterized protein</fullName>
    </submittedName>
</protein>
<dbReference type="EMBL" id="CP042582">
    <property type="protein sequence ID" value="QEX20738.1"/>
    <property type="molecule type" value="Genomic_DNA"/>
</dbReference>
<keyword evidence="2" id="KW-1185">Reference proteome</keyword>